<feature type="non-terminal residue" evidence="2">
    <location>
        <position position="202"/>
    </location>
</feature>
<organism evidence="2 3">
    <name type="scientific">Iphiclides podalirius</name>
    <name type="common">scarce swallowtail</name>
    <dbReference type="NCBI Taxonomy" id="110791"/>
    <lineage>
        <taxon>Eukaryota</taxon>
        <taxon>Metazoa</taxon>
        <taxon>Ecdysozoa</taxon>
        <taxon>Arthropoda</taxon>
        <taxon>Hexapoda</taxon>
        <taxon>Insecta</taxon>
        <taxon>Pterygota</taxon>
        <taxon>Neoptera</taxon>
        <taxon>Endopterygota</taxon>
        <taxon>Lepidoptera</taxon>
        <taxon>Glossata</taxon>
        <taxon>Ditrysia</taxon>
        <taxon>Papilionoidea</taxon>
        <taxon>Papilionidae</taxon>
        <taxon>Papilioninae</taxon>
        <taxon>Iphiclides</taxon>
    </lineage>
</organism>
<evidence type="ECO:0000313" key="2">
    <source>
        <dbReference type="EMBL" id="CAH2062178.1"/>
    </source>
</evidence>
<dbReference type="Proteomes" id="UP000837857">
    <property type="component" value="Chromosome 29"/>
</dbReference>
<proteinExistence type="predicted"/>
<sequence>MSQDITVKSVLKCVASSGNAALSWGKWQQDGQDVTTVNNIEFNNVQEANFRASGRDNSPSGAEEQFEIHTEFESLSEDTPELYAEREQFDSKYFSLVATASLVKVVDAQGRLRTARVILDNGSTSHFVTQHLCEKLGVLQQGSLVLVKDKNQPPLLWLLGRVLKVHPGRDNINHVADILTKKGVIQRAYNNICPLLVSAASS</sequence>
<dbReference type="EMBL" id="OW152841">
    <property type="protein sequence ID" value="CAH2062178.1"/>
    <property type="molecule type" value="Genomic_DNA"/>
</dbReference>
<reference evidence="2" key="1">
    <citation type="submission" date="2022-03" db="EMBL/GenBank/DDBJ databases">
        <authorList>
            <person name="Martin H S."/>
        </authorList>
    </citation>
    <scope>NUCLEOTIDE SEQUENCE</scope>
</reference>
<keyword evidence="3" id="KW-1185">Reference proteome</keyword>
<feature type="domain" description="DUF5641" evidence="1">
    <location>
        <begin position="138"/>
        <end position="195"/>
    </location>
</feature>
<dbReference type="Gene3D" id="2.60.270.50">
    <property type="match status" value="1"/>
</dbReference>
<name>A0ABN8IRP0_9NEOP</name>
<evidence type="ECO:0000313" key="3">
    <source>
        <dbReference type="Proteomes" id="UP000837857"/>
    </source>
</evidence>
<gene>
    <name evidence="2" type="ORF">IPOD504_LOCUS11745</name>
</gene>
<protein>
    <recommendedName>
        <fullName evidence="1">DUF5641 domain-containing protein</fullName>
    </recommendedName>
</protein>
<dbReference type="InterPro" id="IPR040676">
    <property type="entry name" value="DUF5641"/>
</dbReference>
<evidence type="ECO:0000259" key="1">
    <source>
        <dbReference type="Pfam" id="PF18701"/>
    </source>
</evidence>
<accession>A0ABN8IRP0</accession>
<dbReference type="Pfam" id="PF18701">
    <property type="entry name" value="DUF5641"/>
    <property type="match status" value="1"/>
</dbReference>